<dbReference type="RefSeq" id="WP_173125072.1">
    <property type="nucleotide sequence ID" value="NZ_JABRWJ010000005.1"/>
</dbReference>
<sequence>MATTTKPAAKRSAARKTDAAAPKATKAPAKKAAKPVKAAAPATEAPAEKPAAKPAKPAKPSTPKPAPAPKPPKQKLVRDSFTIPRSEYAALEALKQRLVQLAQPAKKSEVLRAGVKLLTTLADDALRAALAAVPSIKTGRPSKAK</sequence>
<evidence type="ECO:0000256" key="1">
    <source>
        <dbReference type="SAM" id="MobiDB-lite"/>
    </source>
</evidence>
<gene>
    <name evidence="2" type="ORF">HLB44_18125</name>
</gene>
<evidence type="ECO:0000313" key="2">
    <source>
        <dbReference type="EMBL" id="NRF68914.1"/>
    </source>
</evidence>
<accession>A0ABX2EJU6</accession>
<evidence type="ECO:0008006" key="4">
    <source>
        <dbReference type="Google" id="ProtNLM"/>
    </source>
</evidence>
<protein>
    <recommendedName>
        <fullName evidence="4">Histone</fullName>
    </recommendedName>
</protein>
<comment type="caution">
    <text evidence="2">The sequence shown here is derived from an EMBL/GenBank/DDBJ whole genome shotgun (WGS) entry which is preliminary data.</text>
</comment>
<feature type="compositionally biased region" description="Low complexity" evidence="1">
    <location>
        <begin position="35"/>
        <end position="45"/>
    </location>
</feature>
<dbReference type="Proteomes" id="UP000737171">
    <property type="component" value="Unassembled WGS sequence"/>
</dbReference>
<proteinExistence type="predicted"/>
<organism evidence="2 3">
    <name type="scientific">Pseudaquabacterium terrae</name>
    <dbReference type="NCBI Taxonomy" id="2732868"/>
    <lineage>
        <taxon>Bacteria</taxon>
        <taxon>Pseudomonadati</taxon>
        <taxon>Pseudomonadota</taxon>
        <taxon>Betaproteobacteria</taxon>
        <taxon>Burkholderiales</taxon>
        <taxon>Sphaerotilaceae</taxon>
        <taxon>Pseudaquabacterium</taxon>
    </lineage>
</organism>
<name>A0ABX2EJU6_9BURK</name>
<feature type="region of interest" description="Disordered" evidence="1">
    <location>
        <begin position="1"/>
        <end position="81"/>
    </location>
</feature>
<feature type="compositionally biased region" description="Pro residues" evidence="1">
    <location>
        <begin position="60"/>
        <end position="71"/>
    </location>
</feature>
<dbReference type="EMBL" id="JABRWJ010000005">
    <property type="protein sequence ID" value="NRF68914.1"/>
    <property type="molecule type" value="Genomic_DNA"/>
</dbReference>
<keyword evidence="3" id="KW-1185">Reference proteome</keyword>
<reference evidence="2 3" key="1">
    <citation type="submission" date="2020-05" db="EMBL/GenBank/DDBJ databases">
        <title>Aquincola sp. isolate from soil.</title>
        <authorList>
            <person name="Han J."/>
            <person name="Kim D.-U."/>
        </authorList>
    </citation>
    <scope>NUCLEOTIDE SEQUENCE [LARGE SCALE GENOMIC DNA]</scope>
    <source>
        <strain evidence="2 3">S2</strain>
    </source>
</reference>
<evidence type="ECO:0000313" key="3">
    <source>
        <dbReference type="Proteomes" id="UP000737171"/>
    </source>
</evidence>